<proteinExistence type="predicted"/>
<dbReference type="Pfam" id="PF14223">
    <property type="entry name" value="Retrotran_gag_2"/>
    <property type="match status" value="1"/>
</dbReference>
<name>A0ABR1JDB6_9AGAR</name>
<sequence length="263" mass="30324">MSSSIEKLVPFLNYHEWSSAMSSYLRQQEVFNVVDGSFSRPLDPLLAPLPHLYNLHDNSFSPATDKDRREWDTLDDKAIGCIALRLPYDVRINVQTFTPQEVSTSGGGKSDYTSKMMWDKIKTEYGTERTITQFNESLSFNNFAINVWVDPKKQFAAFKNLCNRIQANSGKVISDHERTFQIISKLPKHDSWEFICMQLLHKHSSQKDLKMTEVETTILDHYYSLHPHESSNKAFNAHANVAKISGQSRNQYKGRPPRFNSQQ</sequence>
<evidence type="ECO:0000313" key="1">
    <source>
        <dbReference type="EMBL" id="KAK7456338.1"/>
    </source>
</evidence>
<evidence type="ECO:0000313" key="2">
    <source>
        <dbReference type="Proteomes" id="UP001498398"/>
    </source>
</evidence>
<accession>A0ABR1JDB6</accession>
<dbReference type="Proteomes" id="UP001498398">
    <property type="component" value="Unassembled WGS sequence"/>
</dbReference>
<keyword evidence="2" id="KW-1185">Reference proteome</keyword>
<reference evidence="1 2" key="1">
    <citation type="submission" date="2024-01" db="EMBL/GenBank/DDBJ databases">
        <title>A draft genome for the cacao thread blight pathogen Marasmiellus scandens.</title>
        <authorList>
            <person name="Baruah I.K."/>
            <person name="Leung J."/>
            <person name="Bukari Y."/>
            <person name="Amoako-Attah I."/>
            <person name="Meinhardt L.W."/>
            <person name="Bailey B.A."/>
            <person name="Cohen S.P."/>
        </authorList>
    </citation>
    <scope>NUCLEOTIDE SEQUENCE [LARGE SCALE GENOMIC DNA]</scope>
    <source>
        <strain evidence="1 2">GH-19</strain>
    </source>
</reference>
<gene>
    <name evidence="1" type="ORF">VKT23_010585</name>
</gene>
<comment type="caution">
    <text evidence="1">The sequence shown here is derived from an EMBL/GenBank/DDBJ whole genome shotgun (WGS) entry which is preliminary data.</text>
</comment>
<protein>
    <submittedName>
        <fullName evidence="1">Uncharacterized protein</fullName>
    </submittedName>
</protein>
<organism evidence="1 2">
    <name type="scientific">Marasmiellus scandens</name>
    <dbReference type="NCBI Taxonomy" id="2682957"/>
    <lineage>
        <taxon>Eukaryota</taxon>
        <taxon>Fungi</taxon>
        <taxon>Dikarya</taxon>
        <taxon>Basidiomycota</taxon>
        <taxon>Agaricomycotina</taxon>
        <taxon>Agaricomycetes</taxon>
        <taxon>Agaricomycetidae</taxon>
        <taxon>Agaricales</taxon>
        <taxon>Marasmiineae</taxon>
        <taxon>Omphalotaceae</taxon>
        <taxon>Marasmiellus</taxon>
    </lineage>
</organism>
<dbReference type="EMBL" id="JBANRG010000021">
    <property type="protein sequence ID" value="KAK7456338.1"/>
    <property type="molecule type" value="Genomic_DNA"/>
</dbReference>